<dbReference type="KEGG" id="goe:100902489"/>
<dbReference type="PANTHER" id="PTHR24058:SF17">
    <property type="entry name" value="HOMEODOMAIN INTERACTING PROTEIN KINASE, ISOFORM D"/>
    <property type="match status" value="1"/>
</dbReference>
<dbReference type="InterPro" id="IPR000719">
    <property type="entry name" value="Prot_kinase_dom"/>
</dbReference>
<dbReference type="Pfam" id="PF00069">
    <property type="entry name" value="Pkinase"/>
    <property type="match status" value="1"/>
</dbReference>
<dbReference type="GO" id="GO:0005737">
    <property type="term" value="C:cytoplasm"/>
    <property type="evidence" value="ECO:0007669"/>
    <property type="project" value="TreeGrafter"/>
</dbReference>
<dbReference type="GO" id="GO:0004674">
    <property type="term" value="F:protein serine/threonine kinase activity"/>
    <property type="evidence" value="ECO:0007669"/>
    <property type="project" value="UniProtKB-KW"/>
</dbReference>
<sequence length="336" mass="38208">MHEFGRHDHIVRILSVFETTQESTCILMEYLPLSLQEYLRLDPELELHEIRLITAGVLLGLYALKQIHLIHVDIKPNNIMLLKADDCIRAKIIDFGICELTTEGPHLGLYVQAKPYRAPEVFLGYEVTPAIDIWSLGVCASEMCIRDALFDNLDSNEAFRSILRRIVVEDDAYIEDAPNRDRYFELAEDGYFEFKYGSLPANGAKLDRILMGLEAHSRLNDFERSDFVDLMIKMVCFDHRSRITVEVALLQNFITMSNDSDPTSACPYSGKLRHKVMLHQSCPTLRGTLRQLKRLGLNGGNDDPTERDTLDSLGTSPSDSEIEAPARKRLKSVYPS</sequence>
<dbReference type="SMART" id="SM00220">
    <property type="entry name" value="S_TKc"/>
    <property type="match status" value="1"/>
</dbReference>
<gene>
    <name evidence="9" type="primary">LOC100902489</name>
</gene>
<feature type="region of interest" description="Disordered" evidence="6">
    <location>
        <begin position="296"/>
        <end position="336"/>
    </location>
</feature>
<evidence type="ECO:0000256" key="4">
    <source>
        <dbReference type="ARBA" id="ARBA00022777"/>
    </source>
</evidence>
<dbReference type="PROSITE" id="PS50011">
    <property type="entry name" value="PROTEIN_KINASE_DOM"/>
    <property type="match status" value="1"/>
</dbReference>
<dbReference type="RefSeq" id="XP_003740617.1">
    <property type="nucleotide sequence ID" value="XM_003740569.1"/>
</dbReference>
<feature type="compositionally biased region" description="Basic residues" evidence="6">
    <location>
        <begin position="327"/>
        <end position="336"/>
    </location>
</feature>
<evidence type="ECO:0000256" key="6">
    <source>
        <dbReference type="SAM" id="MobiDB-lite"/>
    </source>
</evidence>
<keyword evidence="8" id="KW-1185">Reference proteome</keyword>
<dbReference type="AlphaFoldDB" id="A0AAJ6QQL2"/>
<name>A0AAJ6QQL2_9ACAR</name>
<dbReference type="PANTHER" id="PTHR24058">
    <property type="entry name" value="DUAL SPECIFICITY PROTEIN KINASE"/>
    <property type="match status" value="1"/>
</dbReference>
<dbReference type="InterPro" id="IPR011009">
    <property type="entry name" value="Kinase-like_dom_sf"/>
</dbReference>
<dbReference type="InterPro" id="IPR008271">
    <property type="entry name" value="Ser/Thr_kinase_AS"/>
</dbReference>
<feature type="domain" description="Protein kinase" evidence="7">
    <location>
        <begin position="1"/>
        <end position="254"/>
    </location>
</feature>
<evidence type="ECO:0000256" key="2">
    <source>
        <dbReference type="ARBA" id="ARBA00022679"/>
    </source>
</evidence>
<dbReference type="GeneID" id="100902489"/>
<protein>
    <submittedName>
        <fullName evidence="9">Dual specificity protein kinase YAK1 homolog</fullName>
    </submittedName>
</protein>
<dbReference type="GO" id="GO:0004713">
    <property type="term" value="F:protein tyrosine kinase activity"/>
    <property type="evidence" value="ECO:0007669"/>
    <property type="project" value="TreeGrafter"/>
</dbReference>
<dbReference type="Proteomes" id="UP000694867">
    <property type="component" value="Unplaced"/>
</dbReference>
<keyword evidence="3" id="KW-0547">Nucleotide-binding</keyword>
<keyword evidence="2" id="KW-0808">Transferase</keyword>
<evidence type="ECO:0000256" key="1">
    <source>
        <dbReference type="ARBA" id="ARBA00022527"/>
    </source>
</evidence>
<dbReference type="SUPFAM" id="SSF56112">
    <property type="entry name" value="Protein kinase-like (PK-like)"/>
    <property type="match status" value="1"/>
</dbReference>
<proteinExistence type="predicted"/>
<dbReference type="PROSITE" id="PS00108">
    <property type="entry name" value="PROTEIN_KINASE_ST"/>
    <property type="match status" value="1"/>
</dbReference>
<keyword evidence="1" id="KW-0723">Serine/threonine-protein kinase</keyword>
<keyword evidence="5" id="KW-0067">ATP-binding</keyword>
<reference evidence="9" key="1">
    <citation type="submission" date="2025-08" db="UniProtKB">
        <authorList>
            <consortium name="RefSeq"/>
        </authorList>
    </citation>
    <scope>IDENTIFICATION</scope>
</reference>
<evidence type="ECO:0000259" key="7">
    <source>
        <dbReference type="PROSITE" id="PS50011"/>
    </source>
</evidence>
<accession>A0AAJ6QQL2</accession>
<organism evidence="8 9">
    <name type="scientific">Galendromus occidentalis</name>
    <name type="common">western predatory mite</name>
    <dbReference type="NCBI Taxonomy" id="34638"/>
    <lineage>
        <taxon>Eukaryota</taxon>
        <taxon>Metazoa</taxon>
        <taxon>Ecdysozoa</taxon>
        <taxon>Arthropoda</taxon>
        <taxon>Chelicerata</taxon>
        <taxon>Arachnida</taxon>
        <taxon>Acari</taxon>
        <taxon>Parasitiformes</taxon>
        <taxon>Mesostigmata</taxon>
        <taxon>Gamasina</taxon>
        <taxon>Phytoseioidea</taxon>
        <taxon>Phytoseiidae</taxon>
        <taxon>Typhlodrominae</taxon>
        <taxon>Galendromus</taxon>
    </lineage>
</organism>
<dbReference type="GO" id="GO:0005524">
    <property type="term" value="F:ATP binding"/>
    <property type="evidence" value="ECO:0007669"/>
    <property type="project" value="UniProtKB-KW"/>
</dbReference>
<evidence type="ECO:0000256" key="5">
    <source>
        <dbReference type="ARBA" id="ARBA00022840"/>
    </source>
</evidence>
<evidence type="ECO:0000313" key="8">
    <source>
        <dbReference type="Proteomes" id="UP000694867"/>
    </source>
</evidence>
<evidence type="ECO:0000313" key="9">
    <source>
        <dbReference type="RefSeq" id="XP_003740617.1"/>
    </source>
</evidence>
<dbReference type="InterPro" id="IPR050494">
    <property type="entry name" value="Ser_Thr_dual-spec_kinase"/>
</dbReference>
<keyword evidence="4 9" id="KW-0418">Kinase</keyword>
<dbReference type="Gene3D" id="1.10.510.10">
    <property type="entry name" value="Transferase(Phosphotransferase) domain 1"/>
    <property type="match status" value="1"/>
</dbReference>
<evidence type="ECO:0000256" key="3">
    <source>
        <dbReference type="ARBA" id="ARBA00022741"/>
    </source>
</evidence>